<organism evidence="1 2">
    <name type="scientific">Belnapia arida</name>
    <dbReference type="NCBI Taxonomy" id="2804533"/>
    <lineage>
        <taxon>Bacteria</taxon>
        <taxon>Pseudomonadati</taxon>
        <taxon>Pseudomonadota</taxon>
        <taxon>Alphaproteobacteria</taxon>
        <taxon>Acetobacterales</taxon>
        <taxon>Roseomonadaceae</taxon>
        <taxon>Belnapia</taxon>
    </lineage>
</organism>
<comment type="caution">
    <text evidence="1">The sequence shown here is derived from an EMBL/GenBank/DDBJ whole genome shotgun (WGS) entry which is preliminary data.</text>
</comment>
<dbReference type="Proteomes" id="UP000660885">
    <property type="component" value="Unassembled WGS sequence"/>
</dbReference>
<dbReference type="EMBL" id="JAETWB010000043">
    <property type="protein sequence ID" value="MBL6081991.1"/>
    <property type="molecule type" value="Genomic_DNA"/>
</dbReference>
<dbReference type="Gene3D" id="2.60.120.260">
    <property type="entry name" value="Galactose-binding domain-like"/>
    <property type="match status" value="1"/>
</dbReference>
<gene>
    <name evidence="1" type="ORF">JMJ56_28840</name>
</gene>
<keyword evidence="2" id="KW-1185">Reference proteome</keyword>
<proteinExistence type="predicted"/>
<sequence>MFDGNANTFYIAANNTGGARGQMGYTFAAPVAPVECRVTARNDAYFGDSPKDVPIQWCSDGIDWHTTDSPTGLTWTTEQIRTLSITP</sequence>
<reference evidence="1 2" key="1">
    <citation type="submission" date="2021-01" db="EMBL/GenBank/DDBJ databases">
        <title>Belnapia mucosa sp. nov. and Belnapia arida sp. nov., isolated from the Tabernas Desert (Almeria, Spain).</title>
        <authorList>
            <person name="Molina-Menor E."/>
            <person name="Vidal-Verdu A."/>
            <person name="Calonge A."/>
            <person name="Satari L."/>
            <person name="Pereto J."/>
            <person name="Porcar M."/>
        </authorList>
    </citation>
    <scope>NUCLEOTIDE SEQUENCE [LARGE SCALE GENOMIC DNA]</scope>
    <source>
        <strain evidence="1 2">T18</strain>
    </source>
</reference>
<dbReference type="RefSeq" id="WP_202835203.1">
    <property type="nucleotide sequence ID" value="NZ_JAETWB010000043.1"/>
</dbReference>
<name>A0ABS1UBD9_9PROT</name>
<accession>A0ABS1UBD9</accession>
<evidence type="ECO:0000313" key="2">
    <source>
        <dbReference type="Proteomes" id="UP000660885"/>
    </source>
</evidence>
<evidence type="ECO:0000313" key="1">
    <source>
        <dbReference type="EMBL" id="MBL6081991.1"/>
    </source>
</evidence>
<protein>
    <submittedName>
        <fullName evidence="1">Uncharacterized protein</fullName>
    </submittedName>
</protein>